<dbReference type="PANTHER" id="PTHR10921:SF1">
    <property type="entry name" value="NUCLEAR DISTRIBUTION PROTEIN NUDE HOMOLOG"/>
    <property type="match status" value="1"/>
</dbReference>
<name>A0A1E4TFU6_9ASCO</name>
<dbReference type="GO" id="GO:0000132">
    <property type="term" value="P:establishment of mitotic spindle orientation"/>
    <property type="evidence" value="ECO:0007669"/>
    <property type="project" value="TreeGrafter"/>
</dbReference>
<dbReference type="InterPro" id="IPR033494">
    <property type="entry name" value="NUDE"/>
</dbReference>
<evidence type="ECO:0000256" key="2">
    <source>
        <dbReference type="ARBA" id="ARBA00023054"/>
    </source>
</evidence>
<reference evidence="5" key="1">
    <citation type="submission" date="2016-02" db="EMBL/GenBank/DDBJ databases">
        <title>Comparative genomics of biotechnologically important yeasts.</title>
        <authorList>
            <consortium name="DOE Joint Genome Institute"/>
            <person name="Riley R."/>
            <person name="Haridas S."/>
            <person name="Wolfe K.H."/>
            <person name="Lopes M.R."/>
            <person name="Hittinger C.T."/>
            <person name="Goker M."/>
            <person name="Salamov A."/>
            <person name="Wisecaver J."/>
            <person name="Long T.M."/>
            <person name="Aerts A.L."/>
            <person name="Barry K."/>
            <person name="Choi C."/>
            <person name="Clum A."/>
            <person name="Coughlan A.Y."/>
            <person name="Deshpande S."/>
            <person name="Douglass A.P."/>
            <person name="Hanson S.J."/>
            <person name="Klenk H.-P."/>
            <person name="Labutti K."/>
            <person name="Lapidus A."/>
            <person name="Lindquist E."/>
            <person name="Lipzen A."/>
            <person name="Meier-Kolthoff J.P."/>
            <person name="Ohm R.A."/>
            <person name="Otillar R.P."/>
            <person name="Pangilinan J."/>
            <person name="Peng Y."/>
            <person name="Rokas A."/>
            <person name="Rosa C.A."/>
            <person name="Scheuner C."/>
            <person name="Sibirny A.A."/>
            <person name="Slot J.C."/>
            <person name="Stielow J.B."/>
            <person name="Sun H."/>
            <person name="Kurtzman C.P."/>
            <person name="Blackwell M."/>
            <person name="Jeffries T.W."/>
            <person name="Grigoriev I.V."/>
        </authorList>
    </citation>
    <scope>NUCLEOTIDE SEQUENCE [LARGE SCALE GENOMIC DNA]</scope>
    <source>
        <strain evidence="5">NRRL Y-17796</strain>
    </source>
</reference>
<comment type="similarity">
    <text evidence="1">Belongs to the nudE family.</text>
</comment>
<dbReference type="AlphaFoldDB" id="A0A1E4TFU6"/>
<dbReference type="GO" id="GO:0047496">
    <property type="term" value="P:vesicle transport along microtubule"/>
    <property type="evidence" value="ECO:0007669"/>
    <property type="project" value="TreeGrafter"/>
</dbReference>
<feature type="compositionally biased region" description="Low complexity" evidence="3">
    <location>
        <begin position="178"/>
        <end position="202"/>
    </location>
</feature>
<evidence type="ECO:0000313" key="4">
    <source>
        <dbReference type="EMBL" id="ODV90577.1"/>
    </source>
</evidence>
<accession>A0A1E4TFU6</accession>
<feature type="compositionally biased region" description="Polar residues" evidence="3">
    <location>
        <begin position="222"/>
        <end position="231"/>
    </location>
</feature>
<feature type="region of interest" description="Disordered" evidence="3">
    <location>
        <begin position="177"/>
        <end position="251"/>
    </location>
</feature>
<dbReference type="GO" id="GO:0000776">
    <property type="term" value="C:kinetochore"/>
    <property type="evidence" value="ECO:0007669"/>
    <property type="project" value="TreeGrafter"/>
</dbReference>
<dbReference type="GO" id="GO:0007020">
    <property type="term" value="P:microtubule nucleation"/>
    <property type="evidence" value="ECO:0007669"/>
    <property type="project" value="TreeGrafter"/>
</dbReference>
<dbReference type="EMBL" id="KV453842">
    <property type="protein sequence ID" value="ODV90577.1"/>
    <property type="molecule type" value="Genomic_DNA"/>
</dbReference>
<dbReference type="Proteomes" id="UP000095023">
    <property type="component" value="Unassembled WGS sequence"/>
</dbReference>
<dbReference type="GO" id="GO:0005871">
    <property type="term" value="C:kinesin complex"/>
    <property type="evidence" value="ECO:0007669"/>
    <property type="project" value="TreeGrafter"/>
</dbReference>
<sequence length="314" mass="35178">MSCSGRCDAVKALEKELKELQESSQELEGELEAQLSQSENEVARLTRLTKSLEEERDNWKLKHTRTQEETGSLVEDLRDKVAELEKSLKSSKNKCVELEMNNDDLESKLRVAEATVLETTKKYESLLESQALQTVDDPNNANADLEHANEEIKDLKDEIKMLSEKLAELQLQEESRQKSALQSQSQAQAQSQVKAQTQSQPQIQSRTESQLQTPKRAPQILRDTSSKSCLKTPSPVPALNIHRKTPPLPHRIQPRIDVKALSEKVKELLANTSLPLLDNGKSPTKIPTPVKSKYCADHSLVSLSPASKPRNCTV</sequence>
<dbReference type="GO" id="GO:0051642">
    <property type="term" value="P:centrosome localization"/>
    <property type="evidence" value="ECO:0007669"/>
    <property type="project" value="TreeGrafter"/>
</dbReference>
<organism evidence="4 5">
    <name type="scientific">Tortispora caseinolytica NRRL Y-17796</name>
    <dbReference type="NCBI Taxonomy" id="767744"/>
    <lineage>
        <taxon>Eukaryota</taxon>
        <taxon>Fungi</taxon>
        <taxon>Dikarya</taxon>
        <taxon>Ascomycota</taxon>
        <taxon>Saccharomycotina</taxon>
        <taxon>Trigonopsidomycetes</taxon>
        <taxon>Trigonopsidales</taxon>
        <taxon>Trigonopsidaceae</taxon>
        <taxon>Tortispora</taxon>
    </lineage>
</organism>
<dbReference type="GO" id="GO:0007059">
    <property type="term" value="P:chromosome segregation"/>
    <property type="evidence" value="ECO:0007669"/>
    <property type="project" value="TreeGrafter"/>
</dbReference>
<dbReference type="OrthoDB" id="5877028at2759"/>
<evidence type="ECO:0000256" key="3">
    <source>
        <dbReference type="SAM" id="MobiDB-lite"/>
    </source>
</evidence>
<dbReference type="Gene3D" id="6.10.250.1080">
    <property type="match status" value="1"/>
</dbReference>
<dbReference type="PANTHER" id="PTHR10921">
    <property type="entry name" value="NUCLEAR DISTRIBUTION PROTEIN NUDE HOMOLOG 1"/>
    <property type="match status" value="1"/>
</dbReference>
<proteinExistence type="inferred from homology"/>
<dbReference type="SUPFAM" id="SSF57997">
    <property type="entry name" value="Tropomyosin"/>
    <property type="match status" value="1"/>
</dbReference>
<evidence type="ECO:0000256" key="1">
    <source>
        <dbReference type="ARBA" id="ARBA00007429"/>
    </source>
</evidence>
<feature type="compositionally biased region" description="Polar residues" evidence="3">
    <location>
        <begin position="203"/>
        <end position="213"/>
    </location>
</feature>
<dbReference type="GO" id="GO:0008017">
    <property type="term" value="F:microtubule binding"/>
    <property type="evidence" value="ECO:0007669"/>
    <property type="project" value="InterPro"/>
</dbReference>
<keyword evidence="2" id="KW-0175">Coiled coil</keyword>
<gene>
    <name evidence="4" type="ORF">CANCADRAFT_108020</name>
</gene>
<keyword evidence="5" id="KW-1185">Reference proteome</keyword>
<protein>
    <recommendedName>
        <fullName evidence="6">NUDE domain-containing protein</fullName>
    </recommendedName>
</protein>
<evidence type="ECO:0008006" key="6">
    <source>
        <dbReference type="Google" id="ProtNLM"/>
    </source>
</evidence>
<evidence type="ECO:0000313" key="5">
    <source>
        <dbReference type="Proteomes" id="UP000095023"/>
    </source>
</evidence>